<feature type="compositionally biased region" description="Polar residues" evidence="1">
    <location>
        <begin position="126"/>
        <end position="145"/>
    </location>
</feature>
<dbReference type="Proteomes" id="UP000030641">
    <property type="component" value="Unassembled WGS sequence"/>
</dbReference>
<accession>A0A074Y8Y7</accession>
<feature type="region of interest" description="Disordered" evidence="1">
    <location>
        <begin position="78"/>
        <end position="106"/>
    </location>
</feature>
<protein>
    <submittedName>
        <fullName evidence="2">Uncharacterized protein</fullName>
    </submittedName>
</protein>
<feature type="region of interest" description="Disordered" evidence="1">
    <location>
        <begin position="126"/>
        <end position="183"/>
    </location>
</feature>
<dbReference type="AlphaFoldDB" id="A0A074Y8Y7"/>
<organism evidence="2 3">
    <name type="scientific">Aureobasidium subglaciale (strain EXF-2481)</name>
    <name type="common">Aureobasidium pullulans var. subglaciale</name>
    <dbReference type="NCBI Taxonomy" id="1043005"/>
    <lineage>
        <taxon>Eukaryota</taxon>
        <taxon>Fungi</taxon>
        <taxon>Dikarya</taxon>
        <taxon>Ascomycota</taxon>
        <taxon>Pezizomycotina</taxon>
        <taxon>Dothideomycetes</taxon>
        <taxon>Dothideomycetidae</taxon>
        <taxon>Dothideales</taxon>
        <taxon>Saccotheciaceae</taxon>
        <taxon>Aureobasidium</taxon>
    </lineage>
</organism>
<evidence type="ECO:0000313" key="2">
    <source>
        <dbReference type="EMBL" id="KEQ94200.1"/>
    </source>
</evidence>
<feature type="region of interest" description="Disordered" evidence="1">
    <location>
        <begin position="1"/>
        <end position="21"/>
    </location>
</feature>
<feature type="compositionally biased region" description="Basic residues" evidence="1">
    <location>
        <begin position="173"/>
        <end position="183"/>
    </location>
</feature>
<dbReference type="RefSeq" id="XP_013342727.1">
    <property type="nucleotide sequence ID" value="XM_013487273.1"/>
</dbReference>
<dbReference type="HOGENOM" id="CLU_126648_0_0_1"/>
<gene>
    <name evidence="2" type="ORF">AUEXF2481DRAFT_296451</name>
</gene>
<evidence type="ECO:0000313" key="3">
    <source>
        <dbReference type="Proteomes" id="UP000030641"/>
    </source>
</evidence>
<dbReference type="EMBL" id="KL584763">
    <property type="protein sequence ID" value="KEQ94200.1"/>
    <property type="molecule type" value="Genomic_DNA"/>
</dbReference>
<name>A0A074Y8Y7_AURSE</name>
<dbReference type="GeneID" id="25364013"/>
<sequence>MCTANKLEKMTAGRNRRGERYNPRLSLRSLGGIPTVICRPRQSTLPSARRLVTVSYEWWHYRCKHVAASALPDNDVPWEGTSSRMNSERCQARPRKRGCSTTDKRLLGRHPSEASASLIMAAQITPNNEGLSPSSPKLAQLQSRLSTDETAEDRENGHDEGWSDDEGEEEGPKRKRPRPLSAF</sequence>
<evidence type="ECO:0000256" key="1">
    <source>
        <dbReference type="SAM" id="MobiDB-lite"/>
    </source>
</evidence>
<keyword evidence="3" id="KW-1185">Reference proteome</keyword>
<reference evidence="2 3" key="1">
    <citation type="journal article" date="2014" name="BMC Genomics">
        <title>Genome sequencing of four Aureobasidium pullulans varieties: biotechnological potential, stress tolerance, and description of new species.</title>
        <authorList>
            <person name="Gostin Ar C."/>
            <person name="Ohm R.A."/>
            <person name="Kogej T."/>
            <person name="Sonjak S."/>
            <person name="Turk M."/>
            <person name="Zajc J."/>
            <person name="Zalar P."/>
            <person name="Grube M."/>
            <person name="Sun H."/>
            <person name="Han J."/>
            <person name="Sharma A."/>
            <person name="Chiniquy J."/>
            <person name="Ngan C.Y."/>
            <person name="Lipzen A."/>
            <person name="Barry K."/>
            <person name="Grigoriev I.V."/>
            <person name="Gunde-Cimerman N."/>
        </authorList>
    </citation>
    <scope>NUCLEOTIDE SEQUENCE [LARGE SCALE GENOMIC DNA]</scope>
    <source>
        <strain evidence="2 3">EXF-2481</strain>
    </source>
</reference>
<proteinExistence type="predicted"/>
<dbReference type="OrthoDB" id="10372273at2759"/>
<dbReference type="InParanoid" id="A0A074Y8Y7"/>